<dbReference type="Pfam" id="PF13091">
    <property type="entry name" value="PLDc_2"/>
    <property type="match status" value="1"/>
</dbReference>
<evidence type="ECO:0000259" key="3">
    <source>
        <dbReference type="PROSITE" id="PS50035"/>
    </source>
</evidence>
<dbReference type="EMBL" id="QQAH01000001">
    <property type="protein sequence ID" value="RDD83256.1"/>
    <property type="molecule type" value="Genomic_DNA"/>
</dbReference>
<keyword evidence="2" id="KW-1133">Transmembrane helix</keyword>
<feature type="domain" description="PLD phosphodiesterase" evidence="3">
    <location>
        <begin position="304"/>
        <end position="331"/>
    </location>
</feature>
<gene>
    <name evidence="4" type="ORF">DVJ77_01245</name>
</gene>
<evidence type="ECO:0000256" key="2">
    <source>
        <dbReference type="SAM" id="Phobius"/>
    </source>
</evidence>
<protein>
    <submittedName>
        <fullName evidence="4">Cardiolipin synthase B</fullName>
    </submittedName>
</protein>
<dbReference type="AlphaFoldDB" id="A0A369URG9"/>
<organism evidence="4 5">
    <name type="scientific">Dyella tabacisoli</name>
    <dbReference type="NCBI Taxonomy" id="2282381"/>
    <lineage>
        <taxon>Bacteria</taxon>
        <taxon>Pseudomonadati</taxon>
        <taxon>Pseudomonadota</taxon>
        <taxon>Gammaproteobacteria</taxon>
        <taxon>Lysobacterales</taxon>
        <taxon>Rhodanobacteraceae</taxon>
        <taxon>Dyella</taxon>
    </lineage>
</organism>
<name>A0A369URG9_9GAMM</name>
<sequence length="481" mass="51629">MSSPSPSTTTPQRQLAEQALSRAAGAPLLNGNAVELLIDGAAHFEAWLTAIRGATQRVLLENYIIRDDAAGRAFREALVERALAGVFVAVVGDWMGCLGQSRSSFWTPLRAAGGQVRIFNPPQLGRPFGWISRDHRKLLVVDGRLGFLSGVCISAKWLGDPSRKLAPWRDTGVALRGPAVIELEHAFAQSWGSIGEPLPTFHVEPMAENAGAVALRVIATQPATASMYRLDQMIAAMARKSLWLTDAYFVGVAPYVQALAAASRDGVDVRLLVPGSSDIPLVAGMSRSGYRPLLKAGIRVFEWNGSMLHAKTAVADGQWARVGSSNLNIASWLNNREIDVAIEDNAFAAKLAAQYEQDLGSATEIVLAPRRRRRGEQVRSSQGHSPQPRDKGGSSSRAAAGALRIANTVGAALTDRRVLGDTSAGPMLMGTLALTIVAVLAIGWPALIGWPIGILSAWFALNLGVRTWQLRHRRAKNDPPE</sequence>
<dbReference type="RefSeq" id="WP_114843648.1">
    <property type="nucleotide sequence ID" value="NZ_JBHSPE010000001.1"/>
</dbReference>
<dbReference type="SUPFAM" id="SSF56024">
    <property type="entry name" value="Phospholipase D/nuclease"/>
    <property type="match status" value="2"/>
</dbReference>
<keyword evidence="5" id="KW-1185">Reference proteome</keyword>
<feature type="region of interest" description="Disordered" evidence="1">
    <location>
        <begin position="371"/>
        <end position="397"/>
    </location>
</feature>
<dbReference type="PANTHER" id="PTHR21248:SF22">
    <property type="entry name" value="PHOSPHOLIPASE D"/>
    <property type="match status" value="1"/>
</dbReference>
<proteinExistence type="predicted"/>
<dbReference type="GO" id="GO:0030572">
    <property type="term" value="F:phosphatidyltransferase activity"/>
    <property type="evidence" value="ECO:0007669"/>
    <property type="project" value="UniProtKB-ARBA"/>
</dbReference>
<dbReference type="CDD" id="cd09110">
    <property type="entry name" value="PLDc_CLS_1"/>
    <property type="match status" value="1"/>
</dbReference>
<dbReference type="PANTHER" id="PTHR21248">
    <property type="entry name" value="CARDIOLIPIN SYNTHASE"/>
    <property type="match status" value="1"/>
</dbReference>
<dbReference type="Gene3D" id="3.30.870.10">
    <property type="entry name" value="Endonuclease Chain A"/>
    <property type="match status" value="2"/>
</dbReference>
<evidence type="ECO:0000256" key="1">
    <source>
        <dbReference type="SAM" id="MobiDB-lite"/>
    </source>
</evidence>
<dbReference type="CDD" id="cd09159">
    <property type="entry name" value="PLDc_ybhO_like_2"/>
    <property type="match status" value="1"/>
</dbReference>
<dbReference type="OrthoDB" id="9762009at2"/>
<dbReference type="InterPro" id="IPR025202">
    <property type="entry name" value="PLD-like_dom"/>
</dbReference>
<keyword evidence="2" id="KW-0812">Transmembrane</keyword>
<accession>A0A369URG9</accession>
<dbReference type="Proteomes" id="UP000253782">
    <property type="component" value="Unassembled WGS sequence"/>
</dbReference>
<feature type="transmembrane region" description="Helical" evidence="2">
    <location>
        <begin position="448"/>
        <end position="465"/>
    </location>
</feature>
<keyword evidence="2" id="KW-0472">Membrane</keyword>
<comment type="caution">
    <text evidence="4">The sequence shown here is derived from an EMBL/GenBank/DDBJ whole genome shotgun (WGS) entry which is preliminary data.</text>
</comment>
<dbReference type="GO" id="GO:0032049">
    <property type="term" value="P:cardiolipin biosynthetic process"/>
    <property type="evidence" value="ECO:0007669"/>
    <property type="project" value="UniProtKB-ARBA"/>
</dbReference>
<evidence type="ECO:0000313" key="5">
    <source>
        <dbReference type="Proteomes" id="UP000253782"/>
    </source>
</evidence>
<reference evidence="4 5" key="1">
    <citation type="submission" date="2018-07" db="EMBL/GenBank/DDBJ databases">
        <title>Dyella tabacisoli L4-6T, whole genome shotgun sequence.</title>
        <authorList>
            <person name="Zhou X.-K."/>
            <person name="Li W.-J."/>
            <person name="Duan Y.-Q."/>
        </authorList>
    </citation>
    <scope>NUCLEOTIDE SEQUENCE [LARGE SCALE GENOMIC DNA]</scope>
    <source>
        <strain evidence="4 5">L4-6</strain>
    </source>
</reference>
<evidence type="ECO:0000313" key="4">
    <source>
        <dbReference type="EMBL" id="RDD83256.1"/>
    </source>
</evidence>
<dbReference type="InterPro" id="IPR001736">
    <property type="entry name" value="PLipase_D/transphosphatidylase"/>
</dbReference>
<dbReference type="PROSITE" id="PS50035">
    <property type="entry name" value="PLD"/>
    <property type="match status" value="1"/>
</dbReference>